<feature type="region of interest" description="Disordered" evidence="1">
    <location>
        <begin position="54"/>
        <end position="137"/>
    </location>
</feature>
<sequence length="137" mass="13820">MPLPPRAAINMGAAHGFRVRGQVEILKMGRKFAGLVAAASVAILFGAQPGLAQPTLSPHGGGNVEMDHSRMGGQGQRRTGPAPTLTPQGGSGNAEMDHRRMGGGNLGSPSGGTIVGNSGEGGPEVRHGHENGMPSRG</sequence>
<organism evidence="2 3">
    <name type="scientific">Roseicella aerolata</name>
    <dbReference type="NCBI Taxonomy" id="2883479"/>
    <lineage>
        <taxon>Bacteria</taxon>
        <taxon>Pseudomonadati</taxon>
        <taxon>Pseudomonadota</taxon>
        <taxon>Alphaproteobacteria</taxon>
        <taxon>Acetobacterales</taxon>
        <taxon>Roseomonadaceae</taxon>
        <taxon>Roseicella</taxon>
    </lineage>
</organism>
<reference evidence="2" key="1">
    <citation type="submission" date="2021-10" db="EMBL/GenBank/DDBJ databases">
        <title>Roseicella aerolatum sp. nov., isolated from aerosols of e-waste dismantling site.</title>
        <authorList>
            <person name="Qin T."/>
        </authorList>
    </citation>
    <scope>NUCLEOTIDE SEQUENCE</scope>
    <source>
        <strain evidence="2">GB24</strain>
    </source>
</reference>
<feature type="compositionally biased region" description="Gly residues" evidence="1">
    <location>
        <begin position="102"/>
        <end position="122"/>
    </location>
</feature>
<gene>
    <name evidence="2" type="ORF">LHA35_22370</name>
</gene>
<name>A0A9X1IK17_9PROT</name>
<dbReference type="AlphaFoldDB" id="A0A9X1IK17"/>
<comment type="caution">
    <text evidence="2">The sequence shown here is derived from an EMBL/GenBank/DDBJ whole genome shotgun (WGS) entry which is preliminary data.</text>
</comment>
<dbReference type="RefSeq" id="WP_226612214.1">
    <property type="nucleotide sequence ID" value="NZ_JAJAQI010000044.1"/>
</dbReference>
<evidence type="ECO:0000313" key="2">
    <source>
        <dbReference type="EMBL" id="MCB4824480.1"/>
    </source>
</evidence>
<evidence type="ECO:0000313" key="3">
    <source>
        <dbReference type="Proteomes" id="UP001139311"/>
    </source>
</evidence>
<protein>
    <submittedName>
        <fullName evidence="2">Uncharacterized protein</fullName>
    </submittedName>
</protein>
<dbReference type="Proteomes" id="UP001139311">
    <property type="component" value="Unassembled WGS sequence"/>
</dbReference>
<evidence type="ECO:0000256" key="1">
    <source>
        <dbReference type="SAM" id="MobiDB-lite"/>
    </source>
</evidence>
<proteinExistence type="predicted"/>
<accession>A0A9X1IK17</accession>
<keyword evidence="3" id="KW-1185">Reference proteome</keyword>
<dbReference type="EMBL" id="JAJAQI010000044">
    <property type="protein sequence ID" value="MCB4824480.1"/>
    <property type="molecule type" value="Genomic_DNA"/>
</dbReference>